<protein>
    <recommendedName>
        <fullName evidence="2">DUF4283 domain-containing protein</fullName>
    </recommendedName>
</protein>
<keyword evidence="1" id="KW-0472">Membrane</keyword>
<dbReference type="Pfam" id="PF14111">
    <property type="entry name" value="DUF4283"/>
    <property type="match status" value="1"/>
</dbReference>
<dbReference type="AlphaFoldDB" id="A0AAV2D9J4"/>
<dbReference type="Proteomes" id="UP001497516">
    <property type="component" value="Chromosome 2"/>
</dbReference>
<keyword evidence="4" id="KW-1185">Reference proteome</keyword>
<feature type="transmembrane region" description="Helical" evidence="1">
    <location>
        <begin position="56"/>
        <end position="76"/>
    </location>
</feature>
<proteinExistence type="predicted"/>
<gene>
    <name evidence="3" type="ORF">LTRI10_LOCUS12323</name>
</gene>
<evidence type="ECO:0000313" key="3">
    <source>
        <dbReference type="EMBL" id="CAL1370021.1"/>
    </source>
</evidence>
<accession>A0AAV2D9J4</accession>
<evidence type="ECO:0000256" key="1">
    <source>
        <dbReference type="SAM" id="Phobius"/>
    </source>
</evidence>
<evidence type="ECO:0000313" key="4">
    <source>
        <dbReference type="Proteomes" id="UP001497516"/>
    </source>
</evidence>
<name>A0AAV2D9J4_9ROSI</name>
<sequence>MRLAPKWVYITTNRRLDPTTERLENTAKKKSIPGGLAIPSDRGIITMIQMVILRLYFLWLTPHIGAMCFIAMFRIFTQHFQVIEKIETMLGEPMDADQIVEFELDDVENNMRRAKLSLIGRLFMDNPPSLKTIQKIVQGEWGCSSNVTVIEAELGLLQFLFNDERDKDWVL</sequence>
<dbReference type="EMBL" id="OZ034815">
    <property type="protein sequence ID" value="CAL1370021.1"/>
    <property type="molecule type" value="Genomic_DNA"/>
</dbReference>
<feature type="domain" description="DUF4283" evidence="2">
    <location>
        <begin position="113"/>
        <end position="171"/>
    </location>
</feature>
<dbReference type="InterPro" id="IPR025558">
    <property type="entry name" value="DUF4283"/>
</dbReference>
<organism evidence="3 4">
    <name type="scientific">Linum trigynum</name>
    <dbReference type="NCBI Taxonomy" id="586398"/>
    <lineage>
        <taxon>Eukaryota</taxon>
        <taxon>Viridiplantae</taxon>
        <taxon>Streptophyta</taxon>
        <taxon>Embryophyta</taxon>
        <taxon>Tracheophyta</taxon>
        <taxon>Spermatophyta</taxon>
        <taxon>Magnoliopsida</taxon>
        <taxon>eudicotyledons</taxon>
        <taxon>Gunneridae</taxon>
        <taxon>Pentapetalae</taxon>
        <taxon>rosids</taxon>
        <taxon>fabids</taxon>
        <taxon>Malpighiales</taxon>
        <taxon>Linaceae</taxon>
        <taxon>Linum</taxon>
    </lineage>
</organism>
<keyword evidence="1" id="KW-0812">Transmembrane</keyword>
<evidence type="ECO:0000259" key="2">
    <source>
        <dbReference type="Pfam" id="PF14111"/>
    </source>
</evidence>
<keyword evidence="1" id="KW-1133">Transmembrane helix</keyword>
<reference evidence="3 4" key="1">
    <citation type="submission" date="2024-04" db="EMBL/GenBank/DDBJ databases">
        <authorList>
            <person name="Fracassetti M."/>
        </authorList>
    </citation>
    <scope>NUCLEOTIDE SEQUENCE [LARGE SCALE GENOMIC DNA]</scope>
</reference>